<sequence>MNMLAGKLEAILFAVAKPVGFAELAKALDASVEAVRKAAAELSTLRNTPESGVHVMDHAGKISLVTNPVHEDILRRFVKEDLSSPLTRPSLETLTVIAYRGPITKPEIEQIRGVNCSLILRNLLMRDMIIEEMDEEKLQPSYQVSEAFLCHMGVVRVEDLPSYDAFAHHEEIDRLLADVPTQEV</sequence>
<dbReference type="PANTHER" id="PTHR34298">
    <property type="entry name" value="SEGREGATION AND CONDENSATION PROTEIN B"/>
    <property type="match status" value="1"/>
</dbReference>
<dbReference type="Pfam" id="PF04079">
    <property type="entry name" value="SMC_ScpB"/>
    <property type="match status" value="1"/>
</dbReference>
<evidence type="ECO:0000313" key="5">
    <source>
        <dbReference type="EMBL" id="KKW36992.1"/>
    </source>
</evidence>
<evidence type="ECO:0000313" key="6">
    <source>
        <dbReference type="Proteomes" id="UP000033865"/>
    </source>
</evidence>
<dbReference type="SUPFAM" id="SSF46785">
    <property type="entry name" value="Winged helix' DNA-binding domain"/>
    <property type="match status" value="2"/>
</dbReference>
<dbReference type="PANTHER" id="PTHR34298:SF2">
    <property type="entry name" value="SEGREGATION AND CONDENSATION PROTEIN B"/>
    <property type="match status" value="1"/>
</dbReference>
<protein>
    <submittedName>
        <fullName evidence="5">Segregation and condensation protein B</fullName>
    </submittedName>
</protein>
<comment type="caution">
    <text evidence="5">The sequence shown here is derived from an EMBL/GenBank/DDBJ whole genome shotgun (WGS) entry which is preliminary data.</text>
</comment>
<evidence type="ECO:0000256" key="2">
    <source>
        <dbReference type="ARBA" id="ARBA00022618"/>
    </source>
</evidence>
<organism evidence="5 6">
    <name type="scientific">Candidatus Uhrbacteria bacterium GW2011_GWC2_53_7</name>
    <dbReference type="NCBI Taxonomy" id="1618986"/>
    <lineage>
        <taxon>Bacteria</taxon>
        <taxon>Candidatus Uhriibacteriota</taxon>
    </lineage>
</organism>
<accession>A0A0G2A7T7</accession>
<name>A0A0G2A7T7_9BACT</name>
<reference evidence="5 6" key="1">
    <citation type="journal article" date="2015" name="Nature">
        <title>rRNA introns, odd ribosomes, and small enigmatic genomes across a large radiation of phyla.</title>
        <authorList>
            <person name="Brown C.T."/>
            <person name="Hug L.A."/>
            <person name="Thomas B.C."/>
            <person name="Sharon I."/>
            <person name="Castelle C.J."/>
            <person name="Singh A."/>
            <person name="Wilkins M.J."/>
            <person name="Williams K.H."/>
            <person name="Banfield J.F."/>
        </authorList>
    </citation>
    <scope>NUCLEOTIDE SEQUENCE [LARGE SCALE GENOMIC DNA]</scope>
</reference>
<keyword evidence="2" id="KW-0132">Cell division</keyword>
<keyword evidence="4" id="KW-0131">Cell cycle</keyword>
<dbReference type="Proteomes" id="UP000033865">
    <property type="component" value="Unassembled WGS sequence"/>
</dbReference>
<keyword evidence="1" id="KW-0963">Cytoplasm</keyword>
<evidence type="ECO:0000256" key="3">
    <source>
        <dbReference type="ARBA" id="ARBA00022829"/>
    </source>
</evidence>
<dbReference type="EMBL" id="LCRN01000005">
    <property type="protein sequence ID" value="KKW36992.1"/>
    <property type="molecule type" value="Genomic_DNA"/>
</dbReference>
<dbReference type="AlphaFoldDB" id="A0A0G2A7T7"/>
<dbReference type="GO" id="GO:0051301">
    <property type="term" value="P:cell division"/>
    <property type="evidence" value="ECO:0007669"/>
    <property type="project" value="UniProtKB-KW"/>
</dbReference>
<proteinExistence type="predicted"/>
<dbReference type="InterPro" id="IPR005234">
    <property type="entry name" value="ScpB_csome_segregation"/>
</dbReference>
<keyword evidence="3" id="KW-0159">Chromosome partition</keyword>
<dbReference type="InterPro" id="IPR036388">
    <property type="entry name" value="WH-like_DNA-bd_sf"/>
</dbReference>
<evidence type="ECO:0000256" key="4">
    <source>
        <dbReference type="ARBA" id="ARBA00023306"/>
    </source>
</evidence>
<dbReference type="Gene3D" id="1.10.10.10">
    <property type="entry name" value="Winged helix-like DNA-binding domain superfamily/Winged helix DNA-binding domain"/>
    <property type="match status" value="2"/>
</dbReference>
<dbReference type="InterPro" id="IPR036390">
    <property type="entry name" value="WH_DNA-bd_sf"/>
</dbReference>
<gene>
    <name evidence="5" type="ORF">UY82_C0005G0002</name>
</gene>
<dbReference type="GO" id="GO:0051304">
    <property type="term" value="P:chromosome separation"/>
    <property type="evidence" value="ECO:0007669"/>
    <property type="project" value="InterPro"/>
</dbReference>
<evidence type="ECO:0000256" key="1">
    <source>
        <dbReference type="ARBA" id="ARBA00022490"/>
    </source>
</evidence>
<dbReference type="NCBIfam" id="TIGR00281">
    <property type="entry name" value="SMC-Scp complex subunit ScpB"/>
    <property type="match status" value="1"/>
</dbReference>